<dbReference type="AlphaFoldDB" id="A0A6V7R450"/>
<evidence type="ECO:0000256" key="15">
    <source>
        <dbReference type="SAM" id="Coils"/>
    </source>
</evidence>
<evidence type="ECO:0000256" key="2">
    <source>
        <dbReference type="ARBA" id="ARBA00022448"/>
    </source>
</evidence>
<keyword evidence="2 13" id="KW-0813">Transport</keyword>
<keyword evidence="9 13" id="KW-0472">Membrane</keyword>
<dbReference type="CDD" id="cd06503">
    <property type="entry name" value="ATP-synt_Fo_b"/>
    <property type="match status" value="1"/>
</dbReference>
<dbReference type="NCBIfam" id="TIGR01144">
    <property type="entry name" value="ATP_synt_b"/>
    <property type="match status" value="1"/>
</dbReference>
<dbReference type="NCBIfam" id="NF009987">
    <property type="entry name" value="PRK13453.1"/>
    <property type="match status" value="1"/>
</dbReference>
<feature type="coiled-coil region" evidence="15">
    <location>
        <begin position="108"/>
        <end position="139"/>
    </location>
</feature>
<reference evidence="16 17" key="1">
    <citation type="submission" date="2020-07" db="EMBL/GenBank/DDBJ databases">
        <authorList>
            <person name="Criscuolo A."/>
        </authorList>
    </citation>
    <scope>NUCLEOTIDE SEQUENCE [LARGE SCALE GENOMIC DNA]</scope>
    <source>
        <strain evidence="17">CIP 111030</strain>
    </source>
</reference>
<keyword evidence="4 13" id="KW-0138">CF(0)</keyword>
<accession>A0A6V7R450</accession>
<feature type="transmembrane region" description="Helical" evidence="13">
    <location>
        <begin position="20"/>
        <end position="39"/>
    </location>
</feature>
<gene>
    <name evidence="13 16" type="primary">atpF</name>
    <name evidence="16" type="ORF">JEOSCH030_00190</name>
</gene>
<dbReference type="RefSeq" id="WP_186084637.1">
    <property type="nucleotide sequence ID" value="NZ_BMDB01000003.1"/>
</dbReference>
<dbReference type="GO" id="GO:0046961">
    <property type="term" value="F:proton-transporting ATPase activity, rotational mechanism"/>
    <property type="evidence" value="ECO:0007669"/>
    <property type="project" value="TreeGrafter"/>
</dbReference>
<dbReference type="InterPro" id="IPR050059">
    <property type="entry name" value="ATP_synthase_B_chain"/>
</dbReference>
<comment type="similarity">
    <text evidence="1 13 14">Belongs to the ATPase B chain family.</text>
</comment>
<keyword evidence="5 13" id="KW-0812">Transmembrane</keyword>
<dbReference type="GO" id="GO:0005886">
    <property type="term" value="C:plasma membrane"/>
    <property type="evidence" value="ECO:0007669"/>
    <property type="project" value="UniProtKB-SubCell"/>
</dbReference>
<keyword evidence="7 13" id="KW-1133">Transmembrane helix</keyword>
<dbReference type="GO" id="GO:0012505">
    <property type="term" value="C:endomembrane system"/>
    <property type="evidence" value="ECO:0007669"/>
    <property type="project" value="UniProtKB-SubCell"/>
</dbReference>
<dbReference type="GO" id="GO:0045259">
    <property type="term" value="C:proton-transporting ATP synthase complex"/>
    <property type="evidence" value="ECO:0007669"/>
    <property type="project" value="UniProtKB-KW"/>
</dbReference>
<evidence type="ECO:0000256" key="4">
    <source>
        <dbReference type="ARBA" id="ARBA00022547"/>
    </source>
</evidence>
<dbReference type="EMBL" id="CAJEWE010000004">
    <property type="protein sequence ID" value="CAD2072177.1"/>
    <property type="molecule type" value="Genomic_DNA"/>
</dbReference>
<name>A0A6V7R450_9BACL</name>
<evidence type="ECO:0000256" key="14">
    <source>
        <dbReference type="RuleBase" id="RU003848"/>
    </source>
</evidence>
<evidence type="ECO:0000256" key="10">
    <source>
        <dbReference type="ARBA" id="ARBA00023310"/>
    </source>
</evidence>
<evidence type="ECO:0000256" key="5">
    <source>
        <dbReference type="ARBA" id="ARBA00022692"/>
    </source>
</evidence>
<dbReference type="InterPro" id="IPR005864">
    <property type="entry name" value="ATP_synth_F0_bsu_bac"/>
</dbReference>
<keyword evidence="6 13" id="KW-0375">Hydrogen ion transport</keyword>
<keyword evidence="15" id="KW-0175">Coiled coil</keyword>
<comment type="caution">
    <text evidence="16">The sequence shown here is derived from an EMBL/GenBank/DDBJ whole genome shotgun (WGS) entry which is preliminary data.</text>
</comment>
<sequence>MDLIILGAAGETMATAFGTSLVLLVSFLVLLGALSYFVWNPVKKIMDDREQAIHDDIQNAEDSKKDASRLRDENEALLKQTQSEISEMFENSRKQAIAEQELIIKEANDRASHMITEAKADIEREKERAMREINDQVADLSVLIAEKVIQKELTATDQQDLVKKYLQEAGDR</sequence>
<dbReference type="GO" id="GO:0046933">
    <property type="term" value="F:proton-transporting ATP synthase activity, rotational mechanism"/>
    <property type="evidence" value="ECO:0007669"/>
    <property type="project" value="UniProtKB-UniRule"/>
</dbReference>
<comment type="function">
    <text evidence="13">Component of the F(0) channel, it forms part of the peripheral stalk, linking F(1) to F(0).</text>
</comment>
<comment type="subunit">
    <text evidence="13">F-type ATPases have 2 components, F(1) - the catalytic core - and F(0) - the membrane proton channel. F(1) has five subunits: alpha(3), beta(3), gamma(1), delta(1), epsilon(1). F(0) has three main subunits: a(1), b(2) and c(10-14). The alpha and beta chains form an alternating ring which encloses part of the gamma chain. F(1) is attached to F(0) by a central stalk formed by the gamma and epsilon chains, while a peripheral stalk is formed by the delta and b chains.</text>
</comment>
<dbReference type="InterPro" id="IPR002146">
    <property type="entry name" value="ATP_synth_b/b'su_bac/chlpt"/>
</dbReference>
<dbReference type="Proteomes" id="UP000521032">
    <property type="component" value="Unassembled WGS sequence"/>
</dbReference>
<evidence type="ECO:0000256" key="3">
    <source>
        <dbReference type="ARBA" id="ARBA00022475"/>
    </source>
</evidence>
<evidence type="ECO:0000256" key="6">
    <source>
        <dbReference type="ARBA" id="ARBA00022781"/>
    </source>
</evidence>
<dbReference type="PANTHER" id="PTHR33445">
    <property type="entry name" value="ATP SYNTHASE SUBUNIT B', CHLOROPLASTIC"/>
    <property type="match status" value="1"/>
</dbReference>
<evidence type="ECO:0000313" key="16">
    <source>
        <dbReference type="EMBL" id="CAD2072177.1"/>
    </source>
</evidence>
<evidence type="ECO:0000256" key="9">
    <source>
        <dbReference type="ARBA" id="ARBA00023136"/>
    </source>
</evidence>
<feature type="coiled-coil region" evidence="15">
    <location>
        <begin position="57"/>
        <end position="84"/>
    </location>
</feature>
<evidence type="ECO:0000256" key="1">
    <source>
        <dbReference type="ARBA" id="ARBA00005513"/>
    </source>
</evidence>
<evidence type="ECO:0000256" key="11">
    <source>
        <dbReference type="ARBA" id="ARBA00025198"/>
    </source>
</evidence>
<protein>
    <recommendedName>
        <fullName evidence="13">ATP synthase subunit b</fullName>
    </recommendedName>
    <alternativeName>
        <fullName evidence="13">ATP synthase F(0) sector subunit b</fullName>
    </alternativeName>
    <alternativeName>
        <fullName evidence="13">ATPase subunit I</fullName>
    </alternativeName>
    <alternativeName>
        <fullName evidence="13">F-type ATPase subunit b</fullName>
        <shortName evidence="13">F-ATPase subunit b</shortName>
    </alternativeName>
</protein>
<keyword evidence="10 13" id="KW-0066">ATP synthesis</keyword>
<proteinExistence type="inferred from homology"/>
<comment type="function">
    <text evidence="11 13">F(1)F(0) ATP synthase produces ATP from ADP in the presence of a proton or sodium gradient. F-type ATPases consist of two structural domains, F(1) containing the extramembraneous catalytic core and F(0) containing the membrane proton channel, linked together by a central stalk and a peripheral stalk. During catalysis, ATP synthesis in the catalytic domain of F(1) is coupled via a rotary mechanism of the central stalk subunits to proton translocation.</text>
</comment>
<dbReference type="HAMAP" id="MF_01398">
    <property type="entry name" value="ATP_synth_b_bprime"/>
    <property type="match status" value="1"/>
</dbReference>
<keyword evidence="8 13" id="KW-0406">Ion transport</keyword>
<keyword evidence="3 13" id="KW-1003">Cell membrane</keyword>
<dbReference type="PANTHER" id="PTHR33445:SF1">
    <property type="entry name" value="ATP SYNTHASE SUBUNIT B"/>
    <property type="match status" value="1"/>
</dbReference>
<keyword evidence="17" id="KW-1185">Reference proteome</keyword>
<evidence type="ECO:0000256" key="7">
    <source>
        <dbReference type="ARBA" id="ARBA00022989"/>
    </source>
</evidence>
<dbReference type="Pfam" id="PF00430">
    <property type="entry name" value="ATP-synt_B"/>
    <property type="match status" value="1"/>
</dbReference>
<evidence type="ECO:0000256" key="13">
    <source>
        <dbReference type="HAMAP-Rule" id="MF_01398"/>
    </source>
</evidence>
<evidence type="ECO:0000256" key="8">
    <source>
        <dbReference type="ARBA" id="ARBA00023065"/>
    </source>
</evidence>
<comment type="subcellular location">
    <subcellularLocation>
        <location evidence="13">Cell membrane</location>
        <topology evidence="13">Single-pass membrane protein</topology>
    </subcellularLocation>
    <subcellularLocation>
        <location evidence="12">Endomembrane system</location>
        <topology evidence="12">Single-pass membrane protein</topology>
    </subcellularLocation>
</comment>
<evidence type="ECO:0000313" key="17">
    <source>
        <dbReference type="Proteomes" id="UP000521032"/>
    </source>
</evidence>
<evidence type="ECO:0000256" key="12">
    <source>
        <dbReference type="ARBA" id="ARBA00037847"/>
    </source>
</evidence>
<organism evidence="16 17">
    <name type="scientific">Phocicoccus schoeneichii</name>
    <dbReference type="NCBI Taxonomy" id="1812261"/>
    <lineage>
        <taxon>Bacteria</taxon>
        <taxon>Bacillati</taxon>
        <taxon>Bacillota</taxon>
        <taxon>Bacilli</taxon>
        <taxon>Bacillales</taxon>
        <taxon>Salinicoccaceae</taxon>
        <taxon>Phocicoccus</taxon>
    </lineage>
</organism>